<keyword evidence="2" id="KW-0812">Transmembrane</keyword>
<accession>A0A2T4BZ70</accession>
<organism evidence="3 4">
    <name type="scientific">Trichoderma longibrachiatum ATCC 18648</name>
    <dbReference type="NCBI Taxonomy" id="983965"/>
    <lineage>
        <taxon>Eukaryota</taxon>
        <taxon>Fungi</taxon>
        <taxon>Dikarya</taxon>
        <taxon>Ascomycota</taxon>
        <taxon>Pezizomycotina</taxon>
        <taxon>Sordariomycetes</taxon>
        <taxon>Hypocreomycetidae</taxon>
        <taxon>Hypocreales</taxon>
        <taxon>Hypocreaceae</taxon>
        <taxon>Trichoderma</taxon>
    </lineage>
</organism>
<evidence type="ECO:0000313" key="3">
    <source>
        <dbReference type="EMBL" id="PTB74627.1"/>
    </source>
</evidence>
<protein>
    <submittedName>
        <fullName evidence="3">Uncharacterized protein</fullName>
    </submittedName>
</protein>
<feature type="compositionally biased region" description="Basic and acidic residues" evidence="1">
    <location>
        <begin position="31"/>
        <end position="40"/>
    </location>
</feature>
<dbReference type="AlphaFoldDB" id="A0A2T4BZ70"/>
<proteinExistence type="predicted"/>
<sequence>MLQPHGSSIGARRTNHLRTQHTRTSSYTTTELRKTMGKKEEKEVASFRGAGSLPNVDTATYCWITRRLSFWLSTRRILICTGRCRIAAFIQSMPVARLSVTPASLPFLTLSCVRLTPPPPTDMEWMVAGVLGVPLGSSSALFLSLLLVITISCRLWTLSSRPAPCSFFGL</sequence>
<keyword evidence="2" id="KW-1133">Transmembrane helix</keyword>
<dbReference type="Proteomes" id="UP000240760">
    <property type="component" value="Unassembled WGS sequence"/>
</dbReference>
<evidence type="ECO:0000256" key="1">
    <source>
        <dbReference type="SAM" id="MobiDB-lite"/>
    </source>
</evidence>
<dbReference type="EMBL" id="KZ679135">
    <property type="protein sequence ID" value="PTB74627.1"/>
    <property type="molecule type" value="Genomic_DNA"/>
</dbReference>
<keyword evidence="2" id="KW-0472">Membrane</keyword>
<evidence type="ECO:0000256" key="2">
    <source>
        <dbReference type="SAM" id="Phobius"/>
    </source>
</evidence>
<evidence type="ECO:0000313" key="4">
    <source>
        <dbReference type="Proteomes" id="UP000240760"/>
    </source>
</evidence>
<keyword evidence="4" id="KW-1185">Reference proteome</keyword>
<reference evidence="3 4" key="1">
    <citation type="submission" date="2016-07" db="EMBL/GenBank/DDBJ databases">
        <title>Multiple horizontal gene transfer events from other fungi enriched the ability of initially mycotrophic Trichoderma (Ascomycota) to feed on dead plant biomass.</title>
        <authorList>
            <consortium name="DOE Joint Genome Institute"/>
            <person name="Aerts A."/>
            <person name="Atanasova L."/>
            <person name="Chenthamara K."/>
            <person name="Zhang J."/>
            <person name="Grujic M."/>
            <person name="Henrissat B."/>
            <person name="Kuo A."/>
            <person name="Salamov A."/>
            <person name="Lipzen A."/>
            <person name="Labutti K."/>
            <person name="Barry K."/>
            <person name="Miao Y."/>
            <person name="Rahimi M.J."/>
            <person name="Shen Q."/>
            <person name="Grigoriev I.V."/>
            <person name="Kubicek C.P."/>
            <person name="Druzhinina I.S."/>
        </authorList>
    </citation>
    <scope>NUCLEOTIDE SEQUENCE [LARGE SCALE GENOMIC DNA]</scope>
    <source>
        <strain evidence="3 4">ATCC 18648</strain>
    </source>
</reference>
<gene>
    <name evidence="3" type="ORF">M440DRAFT_1030688</name>
</gene>
<feature type="transmembrane region" description="Helical" evidence="2">
    <location>
        <begin position="125"/>
        <end position="151"/>
    </location>
</feature>
<name>A0A2T4BZ70_TRILO</name>
<feature type="region of interest" description="Disordered" evidence="1">
    <location>
        <begin position="1"/>
        <end position="40"/>
    </location>
</feature>